<comment type="caution">
    <text evidence="7">The sequence shown here is derived from an EMBL/GenBank/DDBJ whole genome shotgun (WGS) entry which is preliminary data.</text>
</comment>
<keyword evidence="4 7" id="KW-0418">Kinase</keyword>
<comment type="similarity">
    <text evidence="1">Belongs to the carbohydrate kinase PfkB family.</text>
</comment>
<dbReference type="PANTHER" id="PTHR43085:SF1">
    <property type="entry name" value="PSEUDOURIDINE KINASE-RELATED"/>
    <property type="match status" value="1"/>
</dbReference>
<keyword evidence="3" id="KW-0547">Nucleotide-binding</keyword>
<evidence type="ECO:0000256" key="2">
    <source>
        <dbReference type="ARBA" id="ARBA00022679"/>
    </source>
</evidence>
<dbReference type="CDD" id="cd01166">
    <property type="entry name" value="KdgK"/>
    <property type="match status" value="1"/>
</dbReference>
<dbReference type="EMBL" id="BAAAYU010000005">
    <property type="protein sequence ID" value="GAA3639226.1"/>
    <property type="molecule type" value="Genomic_DNA"/>
</dbReference>
<evidence type="ECO:0000256" key="3">
    <source>
        <dbReference type="ARBA" id="ARBA00022741"/>
    </source>
</evidence>
<sequence length="318" mass="33110">MSSEVDVVTLGETMALLHSLQPGRLDLASLLGVSVGGAESNTAIGLSRLGVATRWIGRVGADAFGERVLRTLRAESVDVVGVVDPGASTGLMVKERRSSTQTSVTYYRSGSAGSRLTPTDLPAGVIESARVLHVTGITPALSPSARDTVDHALRRARDAGVKVALDVNHRSRLWDASTARPVYRELVEASDIVFAGVDEAALLLDTDESDPHALAEMLTRLGPSEAIIKSGSEGADAVCDGRRLHVDALAVDVVDTVGAGDAFVAGYLAERLAGAETEICLRTAAAAGAFACTSPGDWESLPTRSDLLSLTALDPVSR</sequence>
<accession>A0ABP7ATD9</accession>
<dbReference type="Pfam" id="PF00294">
    <property type="entry name" value="PfkB"/>
    <property type="match status" value="1"/>
</dbReference>
<evidence type="ECO:0000259" key="6">
    <source>
        <dbReference type="Pfam" id="PF00294"/>
    </source>
</evidence>
<protein>
    <submittedName>
        <fullName evidence="7">Sugar kinase</fullName>
    </submittedName>
</protein>
<dbReference type="RefSeq" id="WP_344738754.1">
    <property type="nucleotide sequence ID" value="NZ_BAAAYU010000005.1"/>
</dbReference>
<dbReference type="PANTHER" id="PTHR43085">
    <property type="entry name" value="HEXOKINASE FAMILY MEMBER"/>
    <property type="match status" value="1"/>
</dbReference>
<proteinExistence type="inferred from homology"/>
<feature type="domain" description="Carbohydrate kinase PfkB" evidence="6">
    <location>
        <begin position="6"/>
        <end position="303"/>
    </location>
</feature>
<dbReference type="InterPro" id="IPR002173">
    <property type="entry name" value="Carboh/pur_kinase_PfkB_CS"/>
</dbReference>
<gene>
    <name evidence="7" type="ORF">GCM10022200_23340</name>
</gene>
<name>A0ABP7ATD9_9MICO</name>
<evidence type="ECO:0000256" key="1">
    <source>
        <dbReference type="ARBA" id="ARBA00010688"/>
    </source>
</evidence>
<dbReference type="SUPFAM" id="SSF53613">
    <property type="entry name" value="Ribokinase-like"/>
    <property type="match status" value="1"/>
</dbReference>
<evidence type="ECO:0000256" key="4">
    <source>
        <dbReference type="ARBA" id="ARBA00022777"/>
    </source>
</evidence>
<keyword evidence="5" id="KW-0067">ATP-binding</keyword>
<dbReference type="Proteomes" id="UP001501697">
    <property type="component" value="Unassembled WGS sequence"/>
</dbReference>
<dbReference type="GO" id="GO:0016301">
    <property type="term" value="F:kinase activity"/>
    <property type="evidence" value="ECO:0007669"/>
    <property type="project" value="UniProtKB-KW"/>
</dbReference>
<dbReference type="Gene3D" id="3.40.1190.20">
    <property type="match status" value="1"/>
</dbReference>
<dbReference type="PROSITE" id="PS00584">
    <property type="entry name" value="PFKB_KINASES_2"/>
    <property type="match status" value="1"/>
</dbReference>
<evidence type="ECO:0000313" key="8">
    <source>
        <dbReference type="Proteomes" id="UP001501697"/>
    </source>
</evidence>
<keyword evidence="2" id="KW-0808">Transferase</keyword>
<reference evidence="8" key="1">
    <citation type="journal article" date="2019" name="Int. J. Syst. Evol. Microbiol.">
        <title>The Global Catalogue of Microorganisms (GCM) 10K type strain sequencing project: providing services to taxonomists for standard genome sequencing and annotation.</title>
        <authorList>
            <consortium name="The Broad Institute Genomics Platform"/>
            <consortium name="The Broad Institute Genome Sequencing Center for Infectious Disease"/>
            <person name="Wu L."/>
            <person name="Ma J."/>
        </authorList>
    </citation>
    <scope>NUCLEOTIDE SEQUENCE [LARGE SCALE GENOMIC DNA]</scope>
    <source>
        <strain evidence="8">JCM 16544</strain>
    </source>
</reference>
<dbReference type="InterPro" id="IPR011611">
    <property type="entry name" value="PfkB_dom"/>
</dbReference>
<evidence type="ECO:0000313" key="7">
    <source>
        <dbReference type="EMBL" id="GAA3639226.1"/>
    </source>
</evidence>
<organism evidence="7 8">
    <name type="scientific">Microbacterium awajiense</name>
    <dbReference type="NCBI Taxonomy" id="415214"/>
    <lineage>
        <taxon>Bacteria</taxon>
        <taxon>Bacillati</taxon>
        <taxon>Actinomycetota</taxon>
        <taxon>Actinomycetes</taxon>
        <taxon>Micrococcales</taxon>
        <taxon>Microbacteriaceae</taxon>
        <taxon>Microbacterium</taxon>
    </lineage>
</organism>
<evidence type="ECO:0000256" key="5">
    <source>
        <dbReference type="ARBA" id="ARBA00022840"/>
    </source>
</evidence>
<keyword evidence="8" id="KW-1185">Reference proteome</keyword>
<dbReference type="InterPro" id="IPR029056">
    <property type="entry name" value="Ribokinase-like"/>
</dbReference>
<dbReference type="InterPro" id="IPR050306">
    <property type="entry name" value="PfkB_Carbo_kinase"/>
</dbReference>